<dbReference type="Proteomes" id="UP000429229">
    <property type="component" value="Unassembled WGS sequence"/>
</dbReference>
<gene>
    <name evidence="3" type="ORF">GRI68_04075</name>
</gene>
<dbReference type="Gene3D" id="3.30.540.10">
    <property type="entry name" value="Fructose-1,6-Bisphosphatase, subunit A, domain 1"/>
    <property type="match status" value="1"/>
</dbReference>
<evidence type="ECO:0000256" key="2">
    <source>
        <dbReference type="PIRSR" id="PIRSR600760-2"/>
    </source>
</evidence>
<organism evidence="3 4">
    <name type="scientific">Alteriqipengyuania halimionae</name>
    <dbReference type="NCBI Taxonomy" id="1926630"/>
    <lineage>
        <taxon>Bacteria</taxon>
        <taxon>Pseudomonadati</taxon>
        <taxon>Pseudomonadota</taxon>
        <taxon>Alphaproteobacteria</taxon>
        <taxon>Sphingomonadales</taxon>
        <taxon>Erythrobacteraceae</taxon>
        <taxon>Alteriqipengyuania</taxon>
    </lineage>
</organism>
<dbReference type="GO" id="GO:0007165">
    <property type="term" value="P:signal transduction"/>
    <property type="evidence" value="ECO:0007669"/>
    <property type="project" value="TreeGrafter"/>
</dbReference>
<feature type="binding site" evidence="2">
    <location>
        <position position="82"/>
    </location>
    <ligand>
        <name>Mg(2+)</name>
        <dbReference type="ChEBI" id="CHEBI:18420"/>
        <label>1</label>
        <note>catalytic</note>
    </ligand>
</feature>
<keyword evidence="2" id="KW-0479">Metal-binding</keyword>
<dbReference type="PANTHER" id="PTHR20854:SF4">
    <property type="entry name" value="INOSITOL-1-MONOPHOSPHATASE-RELATED"/>
    <property type="match status" value="1"/>
</dbReference>
<sequence length="256" mass="27198">MARASRDAIMPHYRTLDDGEITNKAADDVVTVADHASETILTEGLARLLPQASIVGEEAAEADPSIMDRLGDGLCWIVDPLDGTNNFAFGKPPFGVLVALAEGGETVAGWIYDCLSGRFCHAIQGGGAFVDGEPVSARATGHDVPIAAISLIFLDQAERAAVSEHIAPHYELVDIPRCAAEQYPRLALGENDVSLFNRTLPWDHAAGALWLNEAGGKVARLDGSAYRPADWERTGLIGAATPQLWDALAERIAAMG</sequence>
<comment type="caution">
    <text evidence="3">The sequence shown here is derived from an EMBL/GenBank/DDBJ whole genome shotgun (WGS) entry which is preliminary data.</text>
</comment>
<evidence type="ECO:0000256" key="1">
    <source>
        <dbReference type="ARBA" id="ARBA00009759"/>
    </source>
</evidence>
<reference evidence="3 4" key="1">
    <citation type="submission" date="2019-12" db="EMBL/GenBank/DDBJ databases">
        <title>Genomic-based taxomic classification of the family Erythrobacteraceae.</title>
        <authorList>
            <person name="Xu L."/>
        </authorList>
    </citation>
    <scope>NUCLEOTIDE SEQUENCE [LARGE SCALE GENOMIC DNA]</scope>
    <source>
        <strain evidence="3 4">LMG 29519</strain>
    </source>
</reference>
<dbReference type="EMBL" id="WTYR01000001">
    <property type="protein sequence ID" value="MXP09352.1"/>
    <property type="molecule type" value="Genomic_DNA"/>
</dbReference>
<feature type="binding site" evidence="2">
    <location>
        <position position="79"/>
    </location>
    <ligand>
        <name>Mg(2+)</name>
        <dbReference type="ChEBI" id="CHEBI:18420"/>
        <label>1</label>
        <note>catalytic</note>
    </ligand>
</feature>
<keyword evidence="4" id="KW-1185">Reference proteome</keyword>
<proteinExistence type="inferred from homology"/>
<dbReference type="PANTHER" id="PTHR20854">
    <property type="entry name" value="INOSITOL MONOPHOSPHATASE"/>
    <property type="match status" value="1"/>
</dbReference>
<protein>
    <submittedName>
        <fullName evidence="3">Inositol monophosphatase</fullName>
    </submittedName>
</protein>
<feature type="binding site" evidence="2">
    <location>
        <position position="203"/>
    </location>
    <ligand>
        <name>Mg(2+)</name>
        <dbReference type="ChEBI" id="CHEBI:18420"/>
        <label>1</label>
        <note>catalytic</note>
    </ligand>
</feature>
<dbReference type="InterPro" id="IPR000760">
    <property type="entry name" value="Inositol_monophosphatase-like"/>
</dbReference>
<dbReference type="PRINTS" id="PR00377">
    <property type="entry name" value="IMPHPHTASES"/>
</dbReference>
<comment type="cofactor">
    <cofactor evidence="2">
        <name>Mg(2+)</name>
        <dbReference type="ChEBI" id="CHEBI:18420"/>
    </cofactor>
</comment>
<dbReference type="Gene3D" id="3.40.190.80">
    <property type="match status" value="1"/>
</dbReference>
<dbReference type="GO" id="GO:0008934">
    <property type="term" value="F:inositol monophosphate 1-phosphatase activity"/>
    <property type="evidence" value="ECO:0007669"/>
    <property type="project" value="TreeGrafter"/>
</dbReference>
<dbReference type="OrthoDB" id="9785695at2"/>
<evidence type="ECO:0000313" key="3">
    <source>
        <dbReference type="EMBL" id="MXP09352.1"/>
    </source>
</evidence>
<comment type="similarity">
    <text evidence="1">Belongs to the inositol monophosphatase superfamily.</text>
</comment>
<feature type="binding site" evidence="2">
    <location>
        <position position="57"/>
    </location>
    <ligand>
        <name>Mg(2+)</name>
        <dbReference type="ChEBI" id="CHEBI:18420"/>
        <label>1</label>
        <note>catalytic</note>
    </ligand>
</feature>
<dbReference type="AlphaFoldDB" id="A0A6I4U4G7"/>
<feature type="binding site" evidence="2">
    <location>
        <position position="81"/>
    </location>
    <ligand>
        <name>Mg(2+)</name>
        <dbReference type="ChEBI" id="CHEBI:18420"/>
        <label>1</label>
        <note>catalytic</note>
    </ligand>
</feature>
<dbReference type="Pfam" id="PF00459">
    <property type="entry name" value="Inositol_P"/>
    <property type="match status" value="1"/>
</dbReference>
<evidence type="ECO:0000313" key="4">
    <source>
        <dbReference type="Proteomes" id="UP000429229"/>
    </source>
</evidence>
<dbReference type="GO" id="GO:0006020">
    <property type="term" value="P:inositol metabolic process"/>
    <property type="evidence" value="ECO:0007669"/>
    <property type="project" value="TreeGrafter"/>
</dbReference>
<name>A0A6I4U4G7_9SPHN</name>
<dbReference type="GO" id="GO:0046872">
    <property type="term" value="F:metal ion binding"/>
    <property type="evidence" value="ECO:0007669"/>
    <property type="project" value="UniProtKB-KW"/>
</dbReference>
<accession>A0A6I4U4G7</accession>
<keyword evidence="2" id="KW-0460">Magnesium</keyword>
<dbReference type="SUPFAM" id="SSF56655">
    <property type="entry name" value="Carbohydrate phosphatase"/>
    <property type="match status" value="1"/>
</dbReference>